<dbReference type="PANTHER" id="PTHR36776:SF1">
    <property type="entry name" value="EXPRESSED PROTEIN"/>
    <property type="match status" value="1"/>
</dbReference>
<name>A0AAD8MVD4_9APIA</name>
<dbReference type="AlphaFoldDB" id="A0AAD8MVD4"/>
<gene>
    <name evidence="1" type="ORF">POM88_022938</name>
</gene>
<dbReference type="PANTHER" id="PTHR36776">
    <property type="entry name" value="EXPRESSED PROTEIN"/>
    <property type="match status" value="1"/>
</dbReference>
<evidence type="ECO:0000313" key="2">
    <source>
        <dbReference type="Proteomes" id="UP001237642"/>
    </source>
</evidence>
<dbReference type="Proteomes" id="UP001237642">
    <property type="component" value="Unassembled WGS sequence"/>
</dbReference>
<reference evidence="1" key="1">
    <citation type="submission" date="2023-02" db="EMBL/GenBank/DDBJ databases">
        <title>Genome of toxic invasive species Heracleum sosnowskyi carries increased number of genes despite the absence of recent whole-genome duplications.</title>
        <authorList>
            <person name="Schelkunov M."/>
            <person name="Shtratnikova V."/>
            <person name="Makarenko M."/>
            <person name="Klepikova A."/>
            <person name="Omelchenko D."/>
            <person name="Novikova G."/>
            <person name="Obukhova E."/>
            <person name="Bogdanov V."/>
            <person name="Penin A."/>
            <person name="Logacheva M."/>
        </authorList>
    </citation>
    <scope>NUCLEOTIDE SEQUENCE</scope>
    <source>
        <strain evidence="1">Hsosn_3</strain>
        <tissue evidence="1">Leaf</tissue>
    </source>
</reference>
<organism evidence="1 2">
    <name type="scientific">Heracleum sosnowskyi</name>
    <dbReference type="NCBI Taxonomy" id="360622"/>
    <lineage>
        <taxon>Eukaryota</taxon>
        <taxon>Viridiplantae</taxon>
        <taxon>Streptophyta</taxon>
        <taxon>Embryophyta</taxon>
        <taxon>Tracheophyta</taxon>
        <taxon>Spermatophyta</taxon>
        <taxon>Magnoliopsida</taxon>
        <taxon>eudicotyledons</taxon>
        <taxon>Gunneridae</taxon>
        <taxon>Pentapetalae</taxon>
        <taxon>asterids</taxon>
        <taxon>campanulids</taxon>
        <taxon>Apiales</taxon>
        <taxon>Apiaceae</taxon>
        <taxon>Apioideae</taxon>
        <taxon>apioid superclade</taxon>
        <taxon>Tordylieae</taxon>
        <taxon>Tordyliinae</taxon>
        <taxon>Heracleum</taxon>
    </lineage>
</organism>
<evidence type="ECO:0000313" key="1">
    <source>
        <dbReference type="EMBL" id="KAK1385203.1"/>
    </source>
</evidence>
<dbReference type="EMBL" id="JAUIZM010000005">
    <property type="protein sequence ID" value="KAK1385203.1"/>
    <property type="molecule type" value="Genomic_DNA"/>
</dbReference>
<comment type="caution">
    <text evidence="1">The sequence shown here is derived from an EMBL/GenBank/DDBJ whole genome shotgun (WGS) entry which is preliminary data.</text>
</comment>
<keyword evidence="2" id="KW-1185">Reference proteome</keyword>
<reference evidence="1" key="2">
    <citation type="submission" date="2023-05" db="EMBL/GenBank/DDBJ databases">
        <authorList>
            <person name="Schelkunov M.I."/>
        </authorList>
    </citation>
    <scope>NUCLEOTIDE SEQUENCE</scope>
    <source>
        <strain evidence="1">Hsosn_3</strain>
        <tissue evidence="1">Leaf</tissue>
    </source>
</reference>
<proteinExistence type="predicted"/>
<accession>A0AAD8MVD4</accession>
<protein>
    <submittedName>
        <fullName evidence="1">Titin like</fullName>
    </submittedName>
</protein>
<sequence length="183" mass="20722">MLLTSWPLSENDHLLSRKINKSGSFAFVKQNLHLQVSCRPICSTSDGFVCLCTQQPHSIPQIVGNEQQETQEEDEDEEYVQILRVPQDWLNPSKALEEATWLRTTLHKWLDDEYCPEATNVEISKVAADSYHKSLLEKESDLGEILLKMAMDLGSVSFQESFHGAFSSANAAVNLIVQRIEQN</sequence>